<evidence type="ECO:0000313" key="2">
    <source>
        <dbReference type="EMBL" id="VTR45492.1"/>
    </source>
</evidence>
<accession>A0A4U9VJ34</accession>
<sequence>MKIHPLALALSPLLVGSALIAGTSPAWGRDYFDPALLSLGGGLEAVTDLSALKAPDRPLRELIW</sequence>
<proteinExistence type="predicted"/>
<protein>
    <submittedName>
        <fullName evidence="2">Uncharacterized protein</fullName>
    </submittedName>
</protein>
<gene>
    <name evidence="2" type="ORF">NCTC12965_05250</name>
</gene>
<feature type="signal peptide" evidence="1">
    <location>
        <begin position="1"/>
        <end position="28"/>
    </location>
</feature>
<name>A0A4U9VJ34_SERFO</name>
<dbReference type="AlphaFoldDB" id="A0A4U9VJ34"/>
<organism evidence="2">
    <name type="scientific">Serratia fonticola</name>
    <dbReference type="NCBI Taxonomy" id="47917"/>
    <lineage>
        <taxon>Bacteria</taxon>
        <taxon>Pseudomonadati</taxon>
        <taxon>Pseudomonadota</taxon>
        <taxon>Gammaproteobacteria</taxon>
        <taxon>Enterobacterales</taxon>
        <taxon>Yersiniaceae</taxon>
        <taxon>Serratia</taxon>
    </lineage>
</organism>
<keyword evidence="1" id="KW-0732">Signal</keyword>
<evidence type="ECO:0000256" key="1">
    <source>
        <dbReference type="SAM" id="SignalP"/>
    </source>
</evidence>
<reference evidence="2" key="1">
    <citation type="submission" date="2019-05" db="EMBL/GenBank/DDBJ databases">
        <authorList>
            <consortium name="Pathogen Informatics"/>
        </authorList>
    </citation>
    <scope>NUCLEOTIDE SEQUENCE [LARGE SCALE GENOMIC DNA]</scope>
    <source>
        <strain evidence="2">NCTC12965</strain>
    </source>
</reference>
<dbReference type="EMBL" id="CABEEZ010000113">
    <property type="protein sequence ID" value="VTR45492.1"/>
    <property type="molecule type" value="Genomic_DNA"/>
</dbReference>
<feature type="chain" id="PRO_5020574293" evidence="1">
    <location>
        <begin position="29"/>
        <end position="64"/>
    </location>
</feature>